<dbReference type="InterPro" id="IPR040725">
    <property type="entry name" value="PheRS_DBD3"/>
</dbReference>
<accession>A0AAV7YWP7</accession>
<evidence type="ECO:0000259" key="1">
    <source>
        <dbReference type="Pfam" id="PF18553"/>
    </source>
</evidence>
<comment type="caution">
    <text evidence="2">The sequence shown here is derived from an EMBL/GenBank/DDBJ whole genome shotgun (WGS) entry which is preliminary data.</text>
</comment>
<evidence type="ECO:0000313" key="3">
    <source>
        <dbReference type="Proteomes" id="UP001146793"/>
    </source>
</evidence>
<dbReference type="Proteomes" id="UP001146793">
    <property type="component" value="Unassembled WGS sequence"/>
</dbReference>
<proteinExistence type="predicted"/>
<organism evidence="2 3">
    <name type="scientific">Anaeramoeba flamelloides</name>
    <dbReference type="NCBI Taxonomy" id="1746091"/>
    <lineage>
        <taxon>Eukaryota</taxon>
        <taxon>Metamonada</taxon>
        <taxon>Anaeramoebidae</taxon>
        <taxon>Anaeramoeba</taxon>
    </lineage>
</organism>
<sequence>MEPHTTIFESLKKGSFNTRTFSKLHSIDYSYLVTIVKWYRRREAMNIEQVEYLKASLTQEGSLCLKLGSPEVRMFEMIPKEGIQKSILMKEFGNLGNNIFGQCMKRGWIKSQKISEHLVEKTQQLGNEKKKKCRKKKAKLRPDLLLFPKVDIVEDKVKDILELIKKNETYPDTKIIIDLRKRKLIETQTIKSLKVEKGKNFSLFFHNLNSKPSLTIEMLKKGDWKNVQFQKYDFKRKGKIPKMVTLHPIKIIQNCSREVFLWMGFDEILCGGFFTQLKKKGDKQMDLNGYNSFKENIKVMEQENIKGQKPEKHFEEKEIIRENVNQFQKSDSQDQIDTKSIVLNSNFELPNMSEFTILNRPRKSTYQAFWTSQSFELIDQTINGRKKKKSKMKNTLPAGKIIEQHTIEAILFKNGISLQYLMSTVSDFCNRLGISNFKFFPMACENYQVAFRIVAYFKKTINGIKIGQAGILTDKKFNGLKRDLKIKNLTENQDFDIKCGHINFSLDNLSLIYNHLKNNEPIKNSVNYRFDPRNTGIRRMFQKSSINNKKNKKNEN</sequence>
<dbReference type="Gene3D" id="3.30.1370.240">
    <property type="match status" value="1"/>
</dbReference>
<protein>
    <submittedName>
        <fullName evidence="2">Phenylalanine--tRNA ligase alpha subunit</fullName>
    </submittedName>
</protein>
<dbReference type="Gene3D" id="1.10.10.2320">
    <property type="match status" value="1"/>
</dbReference>
<dbReference type="AlphaFoldDB" id="A0AAV7YWP7"/>
<evidence type="ECO:0000313" key="2">
    <source>
        <dbReference type="EMBL" id="KAJ3433280.1"/>
    </source>
</evidence>
<dbReference type="EMBL" id="JANTQA010000047">
    <property type="protein sequence ID" value="KAJ3433280.1"/>
    <property type="molecule type" value="Genomic_DNA"/>
</dbReference>
<dbReference type="Pfam" id="PF18553">
    <property type="entry name" value="PheRS_DBD3"/>
    <property type="match status" value="1"/>
</dbReference>
<gene>
    <name evidence="2" type="ORF">M0812_22235</name>
</gene>
<feature type="domain" description="PheRS DNA binding" evidence="1">
    <location>
        <begin position="69"/>
        <end position="123"/>
    </location>
</feature>
<name>A0AAV7YWP7_9EUKA</name>
<dbReference type="GO" id="GO:0016874">
    <property type="term" value="F:ligase activity"/>
    <property type="evidence" value="ECO:0007669"/>
    <property type="project" value="UniProtKB-KW"/>
</dbReference>
<dbReference type="Gene3D" id="1.10.10.2330">
    <property type="match status" value="1"/>
</dbReference>
<keyword evidence="2" id="KW-0436">Ligase</keyword>
<reference evidence="2" key="1">
    <citation type="submission" date="2022-08" db="EMBL/GenBank/DDBJ databases">
        <title>Novel sulphate-reducing endosymbionts in the free-living metamonad Anaeramoeba.</title>
        <authorList>
            <person name="Jerlstrom-Hultqvist J."/>
            <person name="Cepicka I."/>
            <person name="Gallot-Lavallee L."/>
            <person name="Salas-Leiva D."/>
            <person name="Curtis B.A."/>
            <person name="Zahonova K."/>
            <person name="Pipaliya S."/>
            <person name="Dacks J."/>
            <person name="Roger A.J."/>
        </authorList>
    </citation>
    <scope>NUCLEOTIDE SEQUENCE</scope>
    <source>
        <strain evidence="2">Busselton2</strain>
    </source>
</reference>